<name>A0AAV0Y7H3_9HEMI</name>
<dbReference type="Proteomes" id="UP001160148">
    <property type="component" value="Unassembled WGS sequence"/>
</dbReference>
<evidence type="ECO:0000313" key="1">
    <source>
        <dbReference type="EMBL" id="CAI6376820.1"/>
    </source>
</evidence>
<comment type="caution">
    <text evidence="1">The sequence shown here is derived from an EMBL/GenBank/DDBJ whole genome shotgun (WGS) entry which is preliminary data.</text>
</comment>
<proteinExistence type="predicted"/>
<organism evidence="1 2">
    <name type="scientific">Macrosiphum euphorbiae</name>
    <name type="common">potato aphid</name>
    <dbReference type="NCBI Taxonomy" id="13131"/>
    <lineage>
        <taxon>Eukaryota</taxon>
        <taxon>Metazoa</taxon>
        <taxon>Ecdysozoa</taxon>
        <taxon>Arthropoda</taxon>
        <taxon>Hexapoda</taxon>
        <taxon>Insecta</taxon>
        <taxon>Pterygota</taxon>
        <taxon>Neoptera</taxon>
        <taxon>Paraneoptera</taxon>
        <taxon>Hemiptera</taxon>
        <taxon>Sternorrhyncha</taxon>
        <taxon>Aphidomorpha</taxon>
        <taxon>Aphidoidea</taxon>
        <taxon>Aphididae</taxon>
        <taxon>Macrosiphini</taxon>
        <taxon>Macrosiphum</taxon>
    </lineage>
</organism>
<accession>A0AAV0Y7H3</accession>
<reference evidence="1 2" key="1">
    <citation type="submission" date="2023-01" db="EMBL/GenBank/DDBJ databases">
        <authorList>
            <person name="Whitehead M."/>
        </authorList>
    </citation>
    <scope>NUCLEOTIDE SEQUENCE [LARGE SCALE GENOMIC DNA]</scope>
</reference>
<protein>
    <submittedName>
        <fullName evidence="1">Uncharacterized protein</fullName>
    </submittedName>
</protein>
<sequence>MNNVREYKCPMGSLRRWLPCHCWDWLSSASGLGLPEWTGCSLLLPVLRRWWITVVVRGSQVVRGSWVVSSASVIITGRLNWAGVDSPFPMSGGCVWCRRAGGVSSRCRWLWYRQ</sequence>
<evidence type="ECO:0000313" key="2">
    <source>
        <dbReference type="Proteomes" id="UP001160148"/>
    </source>
</evidence>
<dbReference type="EMBL" id="CARXXK010001583">
    <property type="protein sequence ID" value="CAI6376820.1"/>
    <property type="molecule type" value="Genomic_DNA"/>
</dbReference>
<gene>
    <name evidence="1" type="ORF">MEUPH1_LOCUS30155</name>
</gene>
<keyword evidence="2" id="KW-1185">Reference proteome</keyword>
<dbReference type="AlphaFoldDB" id="A0AAV0Y7H3"/>